<dbReference type="InterPro" id="IPR051965">
    <property type="entry name" value="ChromReg_NeuronalGeneExpr"/>
</dbReference>
<dbReference type="PANTHER" id="PTHR46040">
    <property type="entry name" value="HIGH MOBILITY GROUP PROTEIN 2"/>
    <property type="match status" value="1"/>
</dbReference>
<evidence type="ECO:0000259" key="5">
    <source>
        <dbReference type="PROSITE" id="PS50118"/>
    </source>
</evidence>
<sequence length="163" mass="18671">LDLARYHDAFVDEGFDTWDTLMDVTESDLEALNVKLGHRRKLQRAIFNASKDRTPLPLLLHSASRDESAGFDESKKAQTPHFQQQNSIESQDQDPPPGRTNGPPQRSKRKYRRHPKADEHAPERPPSAYVIFSNQIRDQLKGKDLSFTEIAKLVGERWQELGP</sequence>
<dbReference type="Gene3D" id="1.10.30.10">
    <property type="entry name" value="High mobility group box domain"/>
    <property type="match status" value="1"/>
</dbReference>
<dbReference type="Pfam" id="PF00505">
    <property type="entry name" value="HMG_box"/>
    <property type="match status" value="1"/>
</dbReference>
<feature type="compositionally biased region" description="Basic residues" evidence="4">
    <location>
        <begin position="106"/>
        <end position="115"/>
    </location>
</feature>
<feature type="non-terminal residue" evidence="6">
    <location>
        <position position="1"/>
    </location>
</feature>
<evidence type="ECO:0000313" key="7">
    <source>
        <dbReference type="Proteomes" id="UP000729357"/>
    </source>
</evidence>
<dbReference type="SUPFAM" id="SSF47095">
    <property type="entry name" value="HMG-box"/>
    <property type="match status" value="1"/>
</dbReference>
<dbReference type="GO" id="GO:0010468">
    <property type="term" value="P:regulation of gene expression"/>
    <property type="evidence" value="ECO:0007669"/>
    <property type="project" value="TreeGrafter"/>
</dbReference>
<dbReference type="SUPFAM" id="SSF47769">
    <property type="entry name" value="SAM/Pointed domain"/>
    <property type="match status" value="1"/>
</dbReference>
<feature type="DNA-binding region" description="HMG box" evidence="3">
    <location>
        <begin position="122"/>
        <end position="163"/>
    </location>
</feature>
<feature type="domain" description="HMG box" evidence="5">
    <location>
        <begin position="122"/>
        <end position="163"/>
    </location>
</feature>
<proteinExistence type="predicted"/>
<feature type="compositionally biased region" description="Polar residues" evidence="4">
    <location>
        <begin position="80"/>
        <end position="90"/>
    </location>
</feature>
<evidence type="ECO:0000256" key="1">
    <source>
        <dbReference type="ARBA" id="ARBA00023125"/>
    </source>
</evidence>
<dbReference type="InterPro" id="IPR001660">
    <property type="entry name" value="SAM"/>
</dbReference>
<dbReference type="EMBL" id="JAHFXS010009187">
    <property type="protein sequence ID" value="KAG9917100.1"/>
    <property type="molecule type" value="Genomic_DNA"/>
</dbReference>
<keyword evidence="2 3" id="KW-0539">Nucleus</keyword>
<evidence type="ECO:0000256" key="4">
    <source>
        <dbReference type="SAM" id="MobiDB-lite"/>
    </source>
</evidence>
<dbReference type="PROSITE" id="PS50118">
    <property type="entry name" value="HMG_BOX_2"/>
    <property type="match status" value="1"/>
</dbReference>
<feature type="non-terminal residue" evidence="6">
    <location>
        <position position="163"/>
    </location>
</feature>
<evidence type="ECO:0000313" key="6">
    <source>
        <dbReference type="EMBL" id="KAG9917100.1"/>
    </source>
</evidence>
<dbReference type="Pfam" id="PF00536">
    <property type="entry name" value="SAM_1"/>
    <property type="match status" value="1"/>
</dbReference>
<dbReference type="PANTHER" id="PTHR46040:SF3">
    <property type="entry name" value="HIGH MOBILITY GROUP PROTEIN 2"/>
    <property type="match status" value="1"/>
</dbReference>
<dbReference type="InterPro" id="IPR009071">
    <property type="entry name" value="HMG_box_dom"/>
</dbReference>
<accession>A0A9P8JGP4</accession>
<keyword evidence="1 3" id="KW-0238">DNA-binding</keyword>
<feature type="region of interest" description="Disordered" evidence="4">
    <location>
        <begin position="58"/>
        <end position="129"/>
    </location>
</feature>
<evidence type="ECO:0000256" key="3">
    <source>
        <dbReference type="PROSITE-ProRule" id="PRU00267"/>
    </source>
</evidence>
<keyword evidence="7" id="KW-1185">Reference proteome</keyword>
<evidence type="ECO:0000256" key="2">
    <source>
        <dbReference type="ARBA" id="ARBA00023242"/>
    </source>
</evidence>
<dbReference type="GO" id="GO:0003677">
    <property type="term" value="F:DNA binding"/>
    <property type="evidence" value="ECO:0007669"/>
    <property type="project" value="UniProtKB-UniRule"/>
</dbReference>
<gene>
    <name evidence="6" type="ORF">KCU98_g22812</name>
</gene>
<reference evidence="6" key="2">
    <citation type="submission" date="2021-08" db="EMBL/GenBank/DDBJ databases">
        <authorList>
            <person name="Gostincar C."/>
            <person name="Sun X."/>
            <person name="Song Z."/>
            <person name="Gunde-Cimerman N."/>
        </authorList>
    </citation>
    <scope>NUCLEOTIDE SEQUENCE</scope>
    <source>
        <strain evidence="6">EXF-9298</strain>
    </source>
</reference>
<name>A0A9P8JGP4_AURME</name>
<dbReference type="CDD" id="cd09487">
    <property type="entry name" value="SAM_superfamily"/>
    <property type="match status" value="1"/>
</dbReference>
<organism evidence="6 7">
    <name type="scientific">Aureobasidium melanogenum</name>
    <name type="common">Aureobasidium pullulans var. melanogenum</name>
    <dbReference type="NCBI Taxonomy" id="46634"/>
    <lineage>
        <taxon>Eukaryota</taxon>
        <taxon>Fungi</taxon>
        <taxon>Dikarya</taxon>
        <taxon>Ascomycota</taxon>
        <taxon>Pezizomycotina</taxon>
        <taxon>Dothideomycetes</taxon>
        <taxon>Dothideomycetidae</taxon>
        <taxon>Dothideales</taxon>
        <taxon>Saccotheciaceae</taxon>
        <taxon>Aureobasidium</taxon>
    </lineage>
</organism>
<dbReference type="InterPro" id="IPR036910">
    <property type="entry name" value="HMG_box_dom_sf"/>
</dbReference>
<feature type="compositionally biased region" description="Basic and acidic residues" evidence="4">
    <location>
        <begin position="63"/>
        <end position="76"/>
    </location>
</feature>
<dbReference type="GO" id="GO:0005634">
    <property type="term" value="C:nucleus"/>
    <property type="evidence" value="ECO:0007669"/>
    <property type="project" value="UniProtKB-UniRule"/>
</dbReference>
<protein>
    <submittedName>
        <fullName evidence="6">HMG-box</fullName>
    </submittedName>
</protein>
<dbReference type="Gene3D" id="1.10.150.50">
    <property type="entry name" value="Transcription Factor, Ets-1"/>
    <property type="match status" value="1"/>
</dbReference>
<comment type="caution">
    <text evidence="6">The sequence shown here is derived from an EMBL/GenBank/DDBJ whole genome shotgun (WGS) entry which is preliminary data.</text>
</comment>
<dbReference type="AlphaFoldDB" id="A0A9P8JGP4"/>
<reference evidence="6" key="1">
    <citation type="journal article" date="2021" name="J Fungi (Basel)">
        <title>Virulence traits and population genomics of the black yeast Aureobasidium melanogenum.</title>
        <authorList>
            <person name="Cernosa A."/>
            <person name="Sun X."/>
            <person name="Gostincar C."/>
            <person name="Fang C."/>
            <person name="Gunde-Cimerman N."/>
            <person name="Song Z."/>
        </authorList>
    </citation>
    <scope>NUCLEOTIDE SEQUENCE</scope>
    <source>
        <strain evidence="6">EXF-9298</strain>
    </source>
</reference>
<dbReference type="InterPro" id="IPR013761">
    <property type="entry name" value="SAM/pointed_sf"/>
</dbReference>
<dbReference type="CDD" id="cd00084">
    <property type="entry name" value="HMG-box_SF"/>
    <property type="match status" value="1"/>
</dbReference>
<dbReference type="Proteomes" id="UP000729357">
    <property type="component" value="Unassembled WGS sequence"/>
</dbReference>